<name>A0A6J4U410_9ACTN</name>
<evidence type="ECO:0000313" key="1">
    <source>
        <dbReference type="EMBL" id="CAA9537792.1"/>
    </source>
</evidence>
<reference evidence="1" key="1">
    <citation type="submission" date="2020-02" db="EMBL/GenBank/DDBJ databases">
        <authorList>
            <person name="Meier V. D."/>
        </authorList>
    </citation>
    <scope>NUCLEOTIDE SEQUENCE</scope>
    <source>
        <strain evidence="1">AVDCRST_MAG85</strain>
    </source>
</reference>
<proteinExistence type="predicted"/>
<organism evidence="1">
    <name type="scientific">uncultured Solirubrobacteraceae bacterium</name>
    <dbReference type="NCBI Taxonomy" id="1162706"/>
    <lineage>
        <taxon>Bacteria</taxon>
        <taxon>Bacillati</taxon>
        <taxon>Actinomycetota</taxon>
        <taxon>Thermoleophilia</taxon>
        <taxon>Solirubrobacterales</taxon>
        <taxon>Solirubrobacteraceae</taxon>
        <taxon>environmental samples</taxon>
    </lineage>
</organism>
<protein>
    <submittedName>
        <fullName evidence="1">Uncharacterized protein</fullName>
    </submittedName>
</protein>
<sequence>MSVDLKSIALAPVRVPLRIAQALDDLADIAERARRDPDPVEEVRVRIDALLLQLDALNMVVREVRDGGRELTEVAKAVAVMGTALHETAISLDATGRTIVSGGQDLTAVATLLHVDTRELIDGGEDLTAVSDKLETHMRIFRAALPRLLKGLDTVEELETAVETVAETVEPLQGAAERVGRVTNRLSRGRG</sequence>
<gene>
    <name evidence="1" type="ORF">AVDCRST_MAG85-4300</name>
</gene>
<accession>A0A6J4U410</accession>
<dbReference type="AlphaFoldDB" id="A0A6J4U410"/>
<dbReference type="EMBL" id="CADCVT010000488">
    <property type="protein sequence ID" value="CAA9537792.1"/>
    <property type="molecule type" value="Genomic_DNA"/>
</dbReference>